<evidence type="ECO:0000313" key="1">
    <source>
        <dbReference type="EMBL" id="OSC33664.1"/>
    </source>
</evidence>
<dbReference type="Gene3D" id="3.30.530.20">
    <property type="match status" value="1"/>
</dbReference>
<comment type="caution">
    <text evidence="1">The sequence shown here is derived from an EMBL/GenBank/DDBJ whole genome shotgun (WGS) entry which is preliminary data.</text>
</comment>
<proteinExistence type="predicted"/>
<dbReference type="OrthoDB" id="4545830at2"/>
<gene>
    <name evidence="1" type="ORF">B8W67_09805</name>
</gene>
<dbReference type="SUPFAM" id="SSF55961">
    <property type="entry name" value="Bet v1-like"/>
    <property type="match status" value="1"/>
</dbReference>
<reference evidence="1 2" key="1">
    <citation type="submission" date="2017-04" db="EMBL/GenBank/DDBJ databases">
        <title>The new phylogeny of genus Mycobacterium.</title>
        <authorList>
            <person name="Tortoli E."/>
            <person name="Trovato A."/>
            <person name="Cirillo D.M."/>
        </authorList>
    </citation>
    <scope>NUCLEOTIDE SEQUENCE [LARGE SCALE GENOMIC DNA]</scope>
    <source>
        <strain evidence="1 2">KCTC 19819</strain>
    </source>
</reference>
<dbReference type="AlphaFoldDB" id="A0A7I7SII4"/>
<organism evidence="1 2">
    <name type="scientific">Mycolicibacillus koreensis</name>
    <dbReference type="NCBI Taxonomy" id="1069220"/>
    <lineage>
        <taxon>Bacteria</taxon>
        <taxon>Bacillati</taxon>
        <taxon>Actinomycetota</taxon>
        <taxon>Actinomycetes</taxon>
        <taxon>Mycobacteriales</taxon>
        <taxon>Mycobacteriaceae</taxon>
        <taxon>Mycolicibacillus</taxon>
    </lineage>
</organism>
<accession>A0A7I7SII4</accession>
<dbReference type="RefSeq" id="WP_069393097.1">
    <property type="nucleotide sequence ID" value="NZ_AP022594.1"/>
</dbReference>
<evidence type="ECO:0000313" key="2">
    <source>
        <dbReference type="Proteomes" id="UP000193577"/>
    </source>
</evidence>
<dbReference type="CDD" id="cd07821">
    <property type="entry name" value="PYR_PYL_RCAR_like"/>
    <property type="match status" value="1"/>
</dbReference>
<keyword evidence="2" id="KW-1185">Reference proteome</keyword>
<dbReference type="EMBL" id="NCXO01000018">
    <property type="protein sequence ID" value="OSC33664.1"/>
    <property type="molecule type" value="Genomic_DNA"/>
</dbReference>
<dbReference type="Pfam" id="PF19458">
    <property type="entry name" value="DUF5995"/>
    <property type="match status" value="1"/>
</dbReference>
<dbReference type="Proteomes" id="UP000193577">
    <property type="component" value="Unassembled WGS sequence"/>
</dbReference>
<protein>
    <submittedName>
        <fullName evidence="1">Uncharacterized protein</fullName>
    </submittedName>
</protein>
<dbReference type="InterPro" id="IPR046037">
    <property type="entry name" value="DUF5995"/>
</dbReference>
<dbReference type="Pfam" id="PF10604">
    <property type="entry name" value="Polyketide_cyc2"/>
    <property type="match status" value="1"/>
</dbReference>
<name>A0A7I7SII4_9MYCO</name>
<dbReference type="InterPro" id="IPR019587">
    <property type="entry name" value="Polyketide_cyclase/dehydratase"/>
</dbReference>
<sequence length="384" mass="43117">MTTMLLRQPVAAPPSRVWESLTDPRRMNAWSTARIELVGFGDRQRADGVGAMRRVYLPYSGLPLTEVIHASEPPNHLGYTVIGGIPLLREHTGRITVTPAGADAAEIRWEVVMRFEAPGMAVVAARLIEGELRRSLRRLAELAPHPDVAAPPAPRRLGNGDLLALRDTAERVLVEQRAVADRLAQADDPKQWFARVYQYVTEEQLAHLHSGLADNPEWILRLIPCFHELYLSSLTAFERGEPVVEPWRRAWGQAERAAAAGSPKGIVEALLLGVAAHIEADLPRALASTYIDHFRNRCDYTYFRADYLRMAAIFRLASDRLIGTLPRRYKPVWAPLAQAVLPAELRYQLMCEFYYNIPQKRLDAFERGRRLAQRHTEAGAAVSA</sequence>
<dbReference type="InterPro" id="IPR023393">
    <property type="entry name" value="START-like_dom_sf"/>
</dbReference>